<protein>
    <submittedName>
        <fullName evidence="2">Uncharacterized protein</fullName>
    </submittedName>
</protein>
<gene>
    <name evidence="2" type="ordered locus">Gbem_4096</name>
</gene>
<evidence type="ECO:0000313" key="2">
    <source>
        <dbReference type="EMBL" id="ADO00797.1"/>
    </source>
</evidence>
<reference evidence="2 3" key="2">
    <citation type="journal article" date="2010" name="BMC Genomics">
        <title>The genome of Geobacter bemidjiensis, exemplar for the subsurface clade of Geobacter species that predominate in Fe(III)-reducing subsurface environments.</title>
        <authorList>
            <person name="Aklujkar M."/>
            <person name="Young N.D."/>
            <person name="Holmes D."/>
            <person name="Chavan M."/>
            <person name="Risso C."/>
            <person name="Kiss H.E."/>
            <person name="Han C.S."/>
            <person name="Land M.L."/>
            <person name="Lovley D.R."/>
        </authorList>
    </citation>
    <scope>NUCLEOTIDE SEQUENCE [LARGE SCALE GENOMIC DNA]</scope>
    <source>
        <strain evidence="3">ATCC BAA-1014 / DSM 16622 / JCM 12645 / Bem</strain>
    </source>
</reference>
<evidence type="ECO:0000313" key="3">
    <source>
        <dbReference type="Proteomes" id="UP000008825"/>
    </source>
</evidence>
<keyword evidence="3" id="KW-1185">Reference proteome</keyword>
<proteinExistence type="predicted"/>
<feature type="transmembrane region" description="Helical" evidence="1">
    <location>
        <begin position="96"/>
        <end position="115"/>
    </location>
</feature>
<sequence>MKNSIIPRILIISVAALFGASIGKVADFDQRYSAAFGGIIAAIAVGIGALLNTKTKELENTTPPKKLLGLRIGVIGFCVAASGCIVAVYTSQSAGFILAATGIGTGFVGMGIHFVNMFRK</sequence>
<name>E1P6A2_CITBB</name>
<evidence type="ECO:0000256" key="1">
    <source>
        <dbReference type="SAM" id="Phobius"/>
    </source>
</evidence>
<keyword evidence="1" id="KW-1133">Transmembrane helix</keyword>
<feature type="transmembrane region" description="Helical" evidence="1">
    <location>
        <begin position="72"/>
        <end position="90"/>
    </location>
</feature>
<feature type="transmembrane region" description="Helical" evidence="1">
    <location>
        <begin position="33"/>
        <end position="51"/>
    </location>
</feature>
<dbReference type="Proteomes" id="UP000008825">
    <property type="component" value="Chromosome"/>
</dbReference>
<keyword evidence="1" id="KW-0472">Membrane</keyword>
<accession>E1P6A2</accession>
<organism evidence="2 3">
    <name type="scientific">Citrifermentans bemidjiense (strain ATCC BAA-1014 / DSM 16622 / JCM 12645 / Bem)</name>
    <name type="common">Geobacter bemidjiensis</name>
    <dbReference type="NCBI Taxonomy" id="404380"/>
    <lineage>
        <taxon>Bacteria</taxon>
        <taxon>Pseudomonadati</taxon>
        <taxon>Thermodesulfobacteriota</taxon>
        <taxon>Desulfuromonadia</taxon>
        <taxon>Geobacterales</taxon>
        <taxon>Geobacteraceae</taxon>
        <taxon>Citrifermentans</taxon>
    </lineage>
</organism>
<dbReference type="KEGG" id="gbm:Gbem_4096"/>
<dbReference type="HOGENOM" id="CLU_2046313_0_0_7"/>
<keyword evidence="1" id="KW-0812">Transmembrane</keyword>
<dbReference type="AlphaFoldDB" id="E1P6A2"/>
<dbReference type="STRING" id="404380.Gbem_4096"/>
<reference evidence="2 3" key="1">
    <citation type="submission" date="2008-07" db="EMBL/GenBank/DDBJ databases">
        <title>Complete sequence of Geobacter bemidjiensis BEM.</title>
        <authorList>
            <consortium name="US DOE Joint Genome Institute"/>
            <person name="Lucas S."/>
            <person name="Copeland A."/>
            <person name="Lapidus A."/>
            <person name="Glavina del Rio T."/>
            <person name="Dalin E."/>
            <person name="Tice H."/>
            <person name="Bruce D."/>
            <person name="Goodwin L."/>
            <person name="Pitluck S."/>
            <person name="Kiss H."/>
            <person name="Brettin T."/>
            <person name="Detter J.C."/>
            <person name="Han C."/>
            <person name="Kuske C.R."/>
            <person name="Schmutz J."/>
            <person name="Larimer F."/>
            <person name="Land M."/>
            <person name="Hauser L."/>
            <person name="Kyrpides N."/>
            <person name="Lykidis A."/>
            <person name="Lovley D."/>
            <person name="Richardson P."/>
        </authorList>
    </citation>
    <scope>NUCLEOTIDE SEQUENCE [LARGE SCALE GENOMIC DNA]</scope>
    <source>
        <strain evidence="3">ATCC BAA-1014 / DSM 16622 / JCM 12645 / Bem</strain>
    </source>
</reference>
<dbReference type="EMBL" id="CP001124">
    <property type="protein sequence ID" value="ADO00797.1"/>
    <property type="molecule type" value="Genomic_DNA"/>
</dbReference>